<dbReference type="AlphaFoldDB" id="A0A9W9YIH5"/>
<dbReference type="Pfam" id="PF02033">
    <property type="entry name" value="RBFA"/>
    <property type="match status" value="1"/>
</dbReference>
<dbReference type="GO" id="GO:0006364">
    <property type="term" value="P:rRNA processing"/>
    <property type="evidence" value="ECO:0007669"/>
    <property type="project" value="InterPro"/>
</dbReference>
<dbReference type="InterPro" id="IPR000238">
    <property type="entry name" value="RbfA"/>
</dbReference>
<proteinExistence type="predicted"/>
<protein>
    <recommendedName>
        <fullName evidence="3">Ribosome-binding factor A</fullName>
    </recommendedName>
</protein>
<evidence type="ECO:0008006" key="3">
    <source>
        <dbReference type="Google" id="ProtNLM"/>
    </source>
</evidence>
<accession>A0A9W9YIH5</accession>
<dbReference type="Proteomes" id="UP001163046">
    <property type="component" value="Unassembled WGS sequence"/>
</dbReference>
<sequence length="219" mass="25041">MTLLLRSRLLVNFAINTFPKIILKNVEVQIIPQRIFSALSIPKYQDKFSIGQRKRKSRKNSGQLRKTPTSLDQSEVFQLDPLKGEDAPDIPDTIKQRTRSDTLLGVVQDVLNGPELSPVLSPILGDFQVEITQVKITRDLRNAAIFWTVSDELKGNEENVQNLLFENKDHIRRLLPAYSTLKRLPQLVFIQDKKGEYEKEVESLIQAAKHADSCTSYIR</sequence>
<organism evidence="1 2">
    <name type="scientific">Desmophyllum pertusum</name>
    <dbReference type="NCBI Taxonomy" id="174260"/>
    <lineage>
        <taxon>Eukaryota</taxon>
        <taxon>Metazoa</taxon>
        <taxon>Cnidaria</taxon>
        <taxon>Anthozoa</taxon>
        <taxon>Hexacorallia</taxon>
        <taxon>Scleractinia</taxon>
        <taxon>Caryophylliina</taxon>
        <taxon>Caryophylliidae</taxon>
        <taxon>Desmophyllum</taxon>
    </lineage>
</organism>
<keyword evidence="2" id="KW-1185">Reference proteome</keyword>
<dbReference type="InterPro" id="IPR015946">
    <property type="entry name" value="KH_dom-like_a/b"/>
</dbReference>
<reference evidence="1" key="1">
    <citation type="submission" date="2023-01" db="EMBL/GenBank/DDBJ databases">
        <title>Genome assembly of the deep-sea coral Lophelia pertusa.</title>
        <authorList>
            <person name="Herrera S."/>
            <person name="Cordes E."/>
        </authorList>
    </citation>
    <scope>NUCLEOTIDE SEQUENCE</scope>
    <source>
        <strain evidence="1">USNM1676648</strain>
        <tissue evidence="1">Polyp</tissue>
    </source>
</reference>
<dbReference type="PANTHER" id="PTHR14725">
    <property type="entry name" value="RIBOSOME-BINDING FACTOR A, MITOCHONDRIAL-RELATED"/>
    <property type="match status" value="1"/>
</dbReference>
<evidence type="ECO:0000313" key="1">
    <source>
        <dbReference type="EMBL" id="KAJ7351141.1"/>
    </source>
</evidence>
<evidence type="ECO:0000313" key="2">
    <source>
        <dbReference type="Proteomes" id="UP001163046"/>
    </source>
</evidence>
<name>A0A9W9YIH5_9CNID</name>
<dbReference type="Gene3D" id="3.30.300.20">
    <property type="match status" value="1"/>
</dbReference>
<dbReference type="InterPro" id="IPR023799">
    <property type="entry name" value="RbfA_dom_sf"/>
</dbReference>
<dbReference type="SUPFAM" id="SSF89919">
    <property type="entry name" value="Ribosome-binding factor A, RbfA"/>
    <property type="match status" value="1"/>
</dbReference>
<dbReference type="EMBL" id="MU827361">
    <property type="protein sequence ID" value="KAJ7351141.1"/>
    <property type="molecule type" value="Genomic_DNA"/>
</dbReference>
<gene>
    <name evidence="1" type="ORF">OS493_036343</name>
</gene>
<dbReference type="OrthoDB" id="418445at2759"/>
<dbReference type="PANTHER" id="PTHR14725:SF0">
    <property type="entry name" value="RIBOSOME-BINDING FACTOR A, MITOCHONDRIAL-RELATED"/>
    <property type="match status" value="1"/>
</dbReference>
<dbReference type="InterPro" id="IPR039212">
    <property type="entry name" value="RBFA_mitochondrial"/>
</dbReference>
<comment type="caution">
    <text evidence="1">The sequence shown here is derived from an EMBL/GenBank/DDBJ whole genome shotgun (WGS) entry which is preliminary data.</text>
</comment>